<dbReference type="GO" id="GO:0004731">
    <property type="term" value="F:purine-nucleoside phosphorylase activity"/>
    <property type="evidence" value="ECO:0007669"/>
    <property type="project" value="UniProtKB-EC"/>
</dbReference>
<keyword evidence="6 9" id="KW-0328">Glycosyltransferase</keyword>
<dbReference type="Proteomes" id="UP000237889">
    <property type="component" value="Chromosome"/>
</dbReference>
<dbReference type="SUPFAM" id="SSF53167">
    <property type="entry name" value="Purine and uridine phosphorylases"/>
    <property type="match status" value="1"/>
</dbReference>
<evidence type="ECO:0000256" key="4">
    <source>
        <dbReference type="ARBA" id="ARBA00011886"/>
    </source>
</evidence>
<comment type="pathway">
    <text evidence="1 9">Purine metabolism; purine nucleoside salvage.</text>
</comment>
<evidence type="ECO:0000256" key="1">
    <source>
        <dbReference type="ARBA" id="ARBA00005058"/>
    </source>
</evidence>
<dbReference type="EC" id="2.4.2.1" evidence="4 9"/>
<dbReference type="PIRSF" id="PIRSF000477">
    <property type="entry name" value="PurNPase"/>
    <property type="match status" value="1"/>
</dbReference>
<evidence type="ECO:0000256" key="8">
    <source>
        <dbReference type="ARBA" id="ARBA00031036"/>
    </source>
</evidence>
<dbReference type="EMBL" id="CP027668">
    <property type="protein sequence ID" value="AVO46710.1"/>
    <property type="molecule type" value="Genomic_DNA"/>
</dbReference>
<evidence type="ECO:0000256" key="3">
    <source>
        <dbReference type="ARBA" id="ARBA00011233"/>
    </source>
</evidence>
<dbReference type="CDD" id="cd09009">
    <property type="entry name" value="PNP-EcPNPII_like"/>
    <property type="match status" value="1"/>
</dbReference>
<dbReference type="InterPro" id="IPR011268">
    <property type="entry name" value="Purine_phosphorylase"/>
</dbReference>
<dbReference type="NCBIfam" id="TIGR01697">
    <property type="entry name" value="PNPH-PUNA-XAPA"/>
    <property type="match status" value="1"/>
</dbReference>
<dbReference type="GO" id="GO:0009116">
    <property type="term" value="P:nucleoside metabolic process"/>
    <property type="evidence" value="ECO:0007669"/>
    <property type="project" value="InterPro"/>
</dbReference>
<evidence type="ECO:0000256" key="9">
    <source>
        <dbReference type="PIRNR" id="PIRNR000477"/>
    </source>
</evidence>
<comment type="subunit">
    <text evidence="3">Homotrimer.</text>
</comment>
<organism evidence="11 12">
    <name type="scientific">Phreatobacter cathodiphilus</name>
    <dbReference type="NCBI Taxonomy" id="1868589"/>
    <lineage>
        <taxon>Bacteria</taxon>
        <taxon>Pseudomonadati</taxon>
        <taxon>Pseudomonadota</taxon>
        <taxon>Alphaproteobacteria</taxon>
        <taxon>Hyphomicrobiales</taxon>
        <taxon>Phreatobacteraceae</taxon>
        <taxon>Phreatobacter</taxon>
    </lineage>
</organism>
<dbReference type="NCBIfam" id="TIGR01698">
    <property type="entry name" value="PUNP"/>
    <property type="match status" value="1"/>
</dbReference>
<evidence type="ECO:0000256" key="6">
    <source>
        <dbReference type="ARBA" id="ARBA00022676"/>
    </source>
</evidence>
<evidence type="ECO:0000313" key="11">
    <source>
        <dbReference type="EMBL" id="AVO46710.1"/>
    </source>
</evidence>
<dbReference type="RefSeq" id="WP_106750080.1">
    <property type="nucleotide sequence ID" value="NZ_CP027668.1"/>
</dbReference>
<keyword evidence="12" id="KW-1185">Reference proteome</keyword>
<dbReference type="PANTHER" id="PTHR11904">
    <property type="entry name" value="METHYLTHIOADENOSINE/PURINE NUCLEOSIDE PHOSPHORYLASE"/>
    <property type="match status" value="1"/>
</dbReference>
<name>A0A2S0NEW9_9HYPH</name>
<dbReference type="InterPro" id="IPR011269">
    <property type="entry name" value="PUNP"/>
</dbReference>
<dbReference type="Pfam" id="PF01048">
    <property type="entry name" value="PNP_UDP_1"/>
    <property type="match status" value="1"/>
</dbReference>
<gene>
    <name evidence="11" type="ORF">C6569_17475</name>
</gene>
<dbReference type="InterPro" id="IPR000845">
    <property type="entry name" value="Nucleoside_phosphorylase_d"/>
</dbReference>
<dbReference type="KEGG" id="phr:C6569_17475"/>
<dbReference type="AlphaFoldDB" id="A0A2S0NEW9"/>
<reference evidence="11 12" key="1">
    <citation type="submission" date="2018-03" db="EMBL/GenBank/DDBJ databases">
        <title>Genome sequencing of Phreatobacter sp.</title>
        <authorList>
            <person name="Kim S.-J."/>
            <person name="Heo J."/>
            <person name="Kwon S.-W."/>
        </authorList>
    </citation>
    <scope>NUCLEOTIDE SEQUENCE [LARGE SCALE GENOMIC DNA]</scope>
    <source>
        <strain evidence="11 12">S-12</strain>
    </source>
</reference>
<protein>
    <recommendedName>
        <fullName evidence="5 9">Purine nucleoside phosphorylase</fullName>
        <ecNumber evidence="4 9">2.4.2.1</ecNumber>
    </recommendedName>
    <alternativeName>
        <fullName evidence="8 9">Inosine-guanosine phosphorylase</fullName>
    </alternativeName>
</protein>
<keyword evidence="7 9" id="KW-0808">Transferase</keyword>
<evidence type="ECO:0000256" key="7">
    <source>
        <dbReference type="ARBA" id="ARBA00022679"/>
    </source>
</evidence>
<dbReference type="PANTHER" id="PTHR11904:SF9">
    <property type="entry name" value="PURINE NUCLEOSIDE PHOSPHORYLASE-RELATED"/>
    <property type="match status" value="1"/>
</dbReference>
<dbReference type="InterPro" id="IPR035994">
    <property type="entry name" value="Nucleoside_phosphorylase_sf"/>
</dbReference>
<dbReference type="Gene3D" id="3.40.50.1580">
    <property type="entry name" value="Nucleoside phosphorylase domain"/>
    <property type="match status" value="1"/>
</dbReference>
<feature type="domain" description="Nucleoside phosphorylase" evidence="10">
    <location>
        <begin position="19"/>
        <end position="260"/>
    </location>
</feature>
<dbReference type="NCBIfam" id="NF006054">
    <property type="entry name" value="PRK08202.1"/>
    <property type="match status" value="1"/>
</dbReference>
<evidence type="ECO:0000259" key="10">
    <source>
        <dbReference type="Pfam" id="PF01048"/>
    </source>
</evidence>
<comment type="function">
    <text evidence="9">The purine nucleoside phosphorylases catalyze the phosphorolytic breakdown of the N-glycosidic bond in the beta-(deoxy)ribonucleoside molecules, with the formation of the corresponding free purine bases and pentose-1-phosphate.</text>
</comment>
<evidence type="ECO:0000256" key="2">
    <source>
        <dbReference type="ARBA" id="ARBA00006751"/>
    </source>
</evidence>
<evidence type="ECO:0000313" key="12">
    <source>
        <dbReference type="Proteomes" id="UP000237889"/>
    </source>
</evidence>
<dbReference type="UniPathway" id="UPA00606"/>
<proteinExistence type="inferred from homology"/>
<accession>A0A2S0NEW9</accession>
<dbReference type="OrthoDB" id="1523230at2"/>
<dbReference type="GO" id="GO:0005737">
    <property type="term" value="C:cytoplasm"/>
    <property type="evidence" value="ECO:0007669"/>
    <property type="project" value="TreeGrafter"/>
</dbReference>
<sequence length="266" mass="27268">MTAARIIRAAAGDAPIACAIVLGTGLGPLAEEVEEPVALSYADLPGFPPVGVSGHAGRLVIGTLEGRRVAVLQGRAHTYESGDPRVMKPVIDTLAALGVPRLLLTNAAGSLKPDMPPGSIMAIEDHIALFGPNPLIGLKGDDRFVPMNGAYDPVLRRVIAGGAARRRVALFEGVYAWVTGPSFETPAEIRALRTLGADAVGMSTVPEVILARHAGLAVAGLSMITNLAAGLAPHAPSHAETKAVAAAGASAMEAVIRGFLTECIDD</sequence>
<comment type="similarity">
    <text evidence="2 9">Belongs to the PNP/MTAP phosphorylase family.</text>
</comment>
<evidence type="ECO:0000256" key="5">
    <source>
        <dbReference type="ARBA" id="ARBA00013834"/>
    </source>
</evidence>